<evidence type="ECO:0000313" key="2">
    <source>
        <dbReference type="EMBL" id="APX89368.1"/>
    </source>
</evidence>
<evidence type="ECO:0000313" key="3">
    <source>
        <dbReference type="Proteomes" id="UP000187266"/>
    </source>
</evidence>
<dbReference type="PANTHER" id="PTHR43762">
    <property type="entry name" value="L-GULONOLACTONE OXIDASE"/>
    <property type="match status" value="1"/>
</dbReference>
<keyword evidence="1" id="KW-0285">Flavoprotein</keyword>
<dbReference type="InterPro" id="IPR016169">
    <property type="entry name" value="FAD-bd_PCMH_sub2"/>
</dbReference>
<dbReference type="OrthoDB" id="143770at2"/>
<dbReference type="InterPro" id="IPR006094">
    <property type="entry name" value="Oxid_FAD_bind_N"/>
</dbReference>
<accession>A0A1U7DHL5</accession>
<dbReference type="InterPro" id="IPR036318">
    <property type="entry name" value="FAD-bd_PCMH-like_sf"/>
</dbReference>
<dbReference type="AlphaFoldDB" id="A0A1U7DHL5"/>
<keyword evidence="3" id="KW-1185">Reference proteome</keyword>
<evidence type="ECO:0000256" key="1">
    <source>
        <dbReference type="ARBA" id="ARBA00022827"/>
    </source>
</evidence>
<dbReference type="SUPFAM" id="SSF56176">
    <property type="entry name" value="FAD-binding/transporter-associated domain-like"/>
    <property type="match status" value="1"/>
</dbReference>
<dbReference type="EMBL" id="CP019124">
    <property type="protein sequence ID" value="APX89368.1"/>
    <property type="molecule type" value="Genomic_DNA"/>
</dbReference>
<dbReference type="InterPro" id="IPR010031">
    <property type="entry name" value="FAD_lactone_oxidase-like"/>
</dbReference>
<dbReference type="Proteomes" id="UP000187266">
    <property type="component" value="Chromosome"/>
</dbReference>
<sequence>MRARHQTSHGWGRVLHAEEEVLRPERQAMLERLVAKDPAPAVGNRRSYGDAALNSGGRVIDMTRLDRCLSFDAGTGVLEVEAGTTMGDLLALCAPLGWMPPVLPGTGEATVGGCIANDVHGKNHHGAGSFGQHVLSLTLLGKDGARQVTPGETPDLFRATLGGLGQTGVILSARLQLVPCKGEMVRVRERRMDGIAEFLSAFDASRASYSVGWIDATAQGDALGRGILEEGEVIAGDAPPPGRTRRVPVALPPLLVSAPAVRLFNALYLRRVPEAGRDRERPLADFFFPLDRLHDWNLVYGKKGFHQFQCVLPEGEEQALTPMLERIAESGLASPLAVLKRLGPGRAGMMSFPMAGMTLAVDFPNRPEAEALAMELEWMAVEAGGRIYLAKDTLSDPDLMARMYPEAGEFARIVTEADPKGHFQTDLVRRLKLRDPR</sequence>
<dbReference type="PROSITE" id="PS51387">
    <property type="entry name" value="FAD_PCMH"/>
    <property type="match status" value="1"/>
</dbReference>
<organism evidence="2 3">
    <name type="scientific">Brevirhabdus pacifica</name>
    <dbReference type="NCBI Taxonomy" id="1267768"/>
    <lineage>
        <taxon>Bacteria</taxon>
        <taxon>Pseudomonadati</taxon>
        <taxon>Pseudomonadota</taxon>
        <taxon>Alphaproteobacteria</taxon>
        <taxon>Rhodobacterales</taxon>
        <taxon>Paracoccaceae</taxon>
        <taxon>Brevirhabdus</taxon>
    </lineage>
</organism>
<dbReference type="Gene3D" id="3.30.465.10">
    <property type="match status" value="1"/>
</dbReference>
<proteinExistence type="predicted"/>
<accession>A0A2M9DDZ5</accession>
<dbReference type="PANTHER" id="PTHR43762:SF1">
    <property type="entry name" value="D-ARABINONO-1,4-LACTONE OXIDASE"/>
    <property type="match status" value="1"/>
</dbReference>
<reference evidence="2 3" key="1">
    <citation type="submission" date="2017-01" db="EMBL/GenBank/DDBJ databases">
        <title>Genomic analysis of Xuhuaishuia manganoxidans DY6-4.</title>
        <authorList>
            <person name="Wang X."/>
        </authorList>
    </citation>
    <scope>NUCLEOTIDE SEQUENCE [LARGE SCALE GENOMIC DNA]</scope>
    <source>
        <strain evidence="2 3">DY6-4</strain>
    </source>
</reference>
<dbReference type="Pfam" id="PF01565">
    <property type="entry name" value="FAD_binding_4"/>
    <property type="match status" value="1"/>
</dbReference>
<dbReference type="GO" id="GO:0016899">
    <property type="term" value="F:oxidoreductase activity, acting on the CH-OH group of donors, oxygen as acceptor"/>
    <property type="evidence" value="ECO:0007669"/>
    <property type="project" value="InterPro"/>
</dbReference>
<dbReference type="GO" id="GO:0071949">
    <property type="term" value="F:FAD binding"/>
    <property type="evidence" value="ECO:0007669"/>
    <property type="project" value="InterPro"/>
</dbReference>
<dbReference type="RefSeq" id="WP_076979391.1">
    <property type="nucleotide sequence ID" value="NZ_CP019124.1"/>
</dbReference>
<protein>
    <submittedName>
        <fullName evidence="2">FAD-linked oxidase</fullName>
    </submittedName>
</protein>
<keyword evidence="1" id="KW-0274">FAD</keyword>
<name>A0A1U7DHL5_9RHOB</name>
<gene>
    <name evidence="2" type="ORF">BV394_06270</name>
</gene>
<dbReference type="InterPro" id="IPR016166">
    <property type="entry name" value="FAD-bd_PCMH"/>
</dbReference>
<dbReference type="STRING" id="1267768.BV394_06270"/>